<keyword evidence="7" id="KW-0315">Glutamine amidotransferase</keyword>
<dbReference type="PROSITE" id="PS51278">
    <property type="entry name" value="GATASE_TYPE_2"/>
    <property type="match status" value="1"/>
</dbReference>
<dbReference type="HAMAP" id="MF_01931">
    <property type="entry name" value="PurF"/>
    <property type="match status" value="1"/>
</dbReference>
<evidence type="ECO:0000256" key="4">
    <source>
        <dbReference type="ARBA" id="ARBA00022676"/>
    </source>
</evidence>
<comment type="cofactor">
    <cofactor evidence="10">
        <name>Mg(2+)</name>
        <dbReference type="ChEBI" id="CHEBI:18420"/>
    </cofactor>
    <text evidence="10">Binds 1 Mg(2+) ion per subunit.</text>
</comment>
<dbReference type="GO" id="GO:0006189">
    <property type="term" value="P:'de novo' IMP biosynthetic process"/>
    <property type="evidence" value="ECO:0007669"/>
    <property type="project" value="UniProtKB-UniPathway"/>
</dbReference>
<feature type="binding site" evidence="10">
    <location>
        <position position="318"/>
    </location>
    <ligand>
        <name>Mg(2+)</name>
        <dbReference type="ChEBI" id="CHEBI:18420"/>
    </ligand>
</feature>
<dbReference type="UniPathway" id="UPA00074">
    <property type="reaction ID" value="UER00124"/>
</dbReference>
<dbReference type="Pfam" id="PF13522">
    <property type="entry name" value="GATase_6"/>
    <property type="match status" value="1"/>
</dbReference>
<dbReference type="InterPro" id="IPR005854">
    <property type="entry name" value="PurF"/>
</dbReference>
<protein>
    <recommendedName>
        <fullName evidence="3 8">Amidophosphoribosyltransferase</fullName>
        <shortName evidence="8">ATase</shortName>
        <ecNumber evidence="3 8">2.4.2.14</ecNumber>
    </recommendedName>
    <alternativeName>
        <fullName evidence="8">Glutamine phosphoribosylpyrophosphate amidotransferase</fullName>
    </alternativeName>
</protein>
<dbReference type="Gene3D" id="3.60.20.10">
    <property type="entry name" value="Glutamine Phosphoribosylpyrophosphate, subunit 1, domain 1"/>
    <property type="match status" value="1"/>
</dbReference>
<evidence type="ECO:0000313" key="12">
    <source>
        <dbReference type="EMBL" id="TPX55663.1"/>
    </source>
</evidence>
<evidence type="ECO:0000256" key="8">
    <source>
        <dbReference type="PIRNR" id="PIRNR000485"/>
    </source>
</evidence>
<dbReference type="InterPro" id="IPR029057">
    <property type="entry name" value="PRTase-like"/>
</dbReference>
<reference evidence="12 13" key="1">
    <citation type="journal article" date="2019" name="Sci. Rep.">
        <title>Comparative genomics of chytrid fungi reveal insights into the obligate biotrophic and pathogenic lifestyle of Synchytrium endobioticum.</title>
        <authorList>
            <person name="van de Vossenberg B.T.L.H."/>
            <person name="Warris S."/>
            <person name="Nguyen H.D.T."/>
            <person name="van Gent-Pelzer M.P.E."/>
            <person name="Joly D.L."/>
            <person name="van de Geest H.C."/>
            <person name="Bonants P.J.M."/>
            <person name="Smith D.S."/>
            <person name="Levesque C.A."/>
            <person name="van der Lee T.A.J."/>
        </authorList>
    </citation>
    <scope>NUCLEOTIDE SEQUENCE [LARGE SCALE GENOMIC DNA]</scope>
    <source>
        <strain evidence="12 13">CBS 809.83</strain>
    </source>
</reference>
<evidence type="ECO:0000256" key="2">
    <source>
        <dbReference type="ARBA" id="ARBA00010138"/>
    </source>
</evidence>
<keyword evidence="10" id="KW-0479">Metal-binding</keyword>
<evidence type="ECO:0000256" key="9">
    <source>
        <dbReference type="PIRSR" id="PIRSR000485-1"/>
    </source>
</evidence>
<dbReference type="EC" id="2.4.2.14" evidence="3 8"/>
<dbReference type="NCBIfam" id="TIGR01134">
    <property type="entry name" value="purF"/>
    <property type="match status" value="1"/>
</dbReference>
<dbReference type="CDD" id="cd00715">
    <property type="entry name" value="GPATase_N"/>
    <property type="match status" value="1"/>
</dbReference>
<proteinExistence type="inferred from homology"/>
<accession>A0A507DVB3</accession>
<dbReference type="PANTHER" id="PTHR11907">
    <property type="entry name" value="AMIDOPHOSPHORIBOSYLTRANSFERASE"/>
    <property type="match status" value="1"/>
</dbReference>
<dbReference type="PIRSF" id="PIRSF000485">
    <property type="entry name" value="Amd_phspho_trans"/>
    <property type="match status" value="1"/>
</dbReference>
<dbReference type="GO" id="GO:0009113">
    <property type="term" value="P:purine nucleobase biosynthetic process"/>
    <property type="evidence" value="ECO:0007669"/>
    <property type="project" value="InterPro"/>
</dbReference>
<keyword evidence="5 8" id="KW-0808">Transferase</keyword>
<dbReference type="InterPro" id="IPR000836">
    <property type="entry name" value="PRTase_dom"/>
</dbReference>
<dbReference type="Gene3D" id="3.40.50.2020">
    <property type="match status" value="1"/>
</dbReference>
<dbReference type="InterPro" id="IPR029055">
    <property type="entry name" value="Ntn_hydrolases_N"/>
</dbReference>
<feature type="binding site" evidence="10">
    <location>
        <position position="380"/>
    </location>
    <ligand>
        <name>Mg(2+)</name>
        <dbReference type="ChEBI" id="CHEBI:18420"/>
    </ligand>
</feature>
<dbReference type="Proteomes" id="UP000318582">
    <property type="component" value="Unassembled WGS sequence"/>
</dbReference>
<dbReference type="InterPro" id="IPR035584">
    <property type="entry name" value="PurF_N"/>
</dbReference>
<name>A0A507DVB3_9FUNG</name>
<sequence length="520" mass="57302">MCGINGVLLADTSASASAELYEGLGLLQHRGQDAAGIITCGHKGRLYQCKGNGMVRDVFEPRQLLGLQGNLGVGHVRYPTAGTSSNAEAQPFYVNSPYGIVFAHNGNLTNSRELRDFLDHEAHRHVNTDSDSELLLNIFADHLNKTGKFRQVGECSSGRGRVNEDDIFTALEGVYAQCKGGYACIGIIAGFGLIGFRDPNGIRPLIYGQRVSSHGTDYMMASESVVLDALGFTNFVDVLPGEAVIITKTGIAKRQCRSGQPFTPDIFEYVYFARPDSIMDGVSVYKARLAMGEALATAVQRALGRNMDIDVVIPVPDTSRCSALQCSYKLNILYREGFVKNRYIGRTFIMPGQQQRKKSVRRKLNAMNMEFAGKNVLLVDDSIVRGTTSYEIIQMAREAGAKKVYFASCAPPIRFPNVYGIDMPTRQELVAHNRTAEEVAKEIGADRVIYQELDDLVNSVRKFNPTRMHEFDVSVFNGCYITGDIDEEYLVHLEDLRNDNAKDKVAPAGEVIGLHNSLLV</sequence>
<keyword evidence="6 8" id="KW-0658">Purine biosynthesis</keyword>
<dbReference type="SUPFAM" id="SSF53271">
    <property type="entry name" value="PRTase-like"/>
    <property type="match status" value="1"/>
</dbReference>
<dbReference type="GO" id="GO:0046872">
    <property type="term" value="F:metal ion binding"/>
    <property type="evidence" value="ECO:0007669"/>
    <property type="project" value="UniProtKB-KW"/>
</dbReference>
<dbReference type="GO" id="GO:0004044">
    <property type="term" value="F:amidophosphoribosyltransferase activity"/>
    <property type="evidence" value="ECO:0007669"/>
    <property type="project" value="UniProtKB-EC"/>
</dbReference>
<feature type="domain" description="Glutamine amidotransferase type-2" evidence="11">
    <location>
        <begin position="2"/>
        <end position="249"/>
    </location>
</feature>
<dbReference type="InterPro" id="IPR017932">
    <property type="entry name" value="GATase_2_dom"/>
</dbReference>
<dbReference type="SUPFAM" id="SSF56235">
    <property type="entry name" value="N-terminal nucleophile aminohydrolases (Ntn hydrolases)"/>
    <property type="match status" value="1"/>
</dbReference>
<dbReference type="EMBL" id="QEAQ01000100">
    <property type="protein sequence ID" value="TPX55663.1"/>
    <property type="molecule type" value="Genomic_DNA"/>
</dbReference>
<evidence type="ECO:0000259" key="11">
    <source>
        <dbReference type="PROSITE" id="PS51278"/>
    </source>
</evidence>
<feature type="active site" description="Nucleophile" evidence="9">
    <location>
        <position position="2"/>
    </location>
</feature>
<comment type="caution">
    <text evidence="12">The sequence shown here is derived from an EMBL/GenBank/DDBJ whole genome shotgun (WGS) entry which is preliminary data.</text>
</comment>
<gene>
    <name evidence="12" type="primary">ADE4</name>
    <name evidence="12" type="ORF">PhCBS80983_g05143</name>
</gene>
<evidence type="ECO:0000256" key="7">
    <source>
        <dbReference type="ARBA" id="ARBA00022962"/>
    </source>
</evidence>
<feature type="binding site" evidence="10">
    <location>
        <position position="381"/>
    </location>
    <ligand>
        <name>Mg(2+)</name>
        <dbReference type="ChEBI" id="CHEBI:18420"/>
    </ligand>
</feature>
<comment type="similarity">
    <text evidence="2 8">In the C-terminal section; belongs to the purine/pyrimidine phosphoribosyltransferase family.</text>
</comment>
<evidence type="ECO:0000256" key="6">
    <source>
        <dbReference type="ARBA" id="ARBA00022755"/>
    </source>
</evidence>
<evidence type="ECO:0000256" key="3">
    <source>
        <dbReference type="ARBA" id="ARBA00011941"/>
    </source>
</evidence>
<organism evidence="12 13">
    <name type="scientific">Powellomyces hirtus</name>
    <dbReference type="NCBI Taxonomy" id="109895"/>
    <lineage>
        <taxon>Eukaryota</taxon>
        <taxon>Fungi</taxon>
        <taxon>Fungi incertae sedis</taxon>
        <taxon>Chytridiomycota</taxon>
        <taxon>Chytridiomycota incertae sedis</taxon>
        <taxon>Chytridiomycetes</taxon>
        <taxon>Spizellomycetales</taxon>
        <taxon>Powellomycetaceae</taxon>
        <taxon>Powellomyces</taxon>
    </lineage>
</organism>
<keyword evidence="4 8" id="KW-0328">Glycosyltransferase</keyword>
<evidence type="ECO:0000256" key="5">
    <source>
        <dbReference type="ARBA" id="ARBA00022679"/>
    </source>
</evidence>
<dbReference type="CDD" id="cd06223">
    <property type="entry name" value="PRTases_typeI"/>
    <property type="match status" value="1"/>
</dbReference>
<comment type="pathway">
    <text evidence="1 8">Purine metabolism; IMP biosynthesis via de novo pathway; N(1)-(5-phospho-D-ribosyl)glycinamide from 5-phospho-alpha-D-ribose 1-diphosphate: step 1/2.</text>
</comment>
<evidence type="ECO:0000256" key="10">
    <source>
        <dbReference type="PIRSR" id="PIRSR000485-2"/>
    </source>
</evidence>
<keyword evidence="13" id="KW-1185">Reference proteome</keyword>
<comment type="catalytic activity">
    <reaction evidence="8">
        <text>5-phospho-beta-D-ribosylamine + L-glutamate + diphosphate = 5-phospho-alpha-D-ribose 1-diphosphate + L-glutamine + H2O</text>
        <dbReference type="Rhea" id="RHEA:14905"/>
        <dbReference type="ChEBI" id="CHEBI:15377"/>
        <dbReference type="ChEBI" id="CHEBI:29985"/>
        <dbReference type="ChEBI" id="CHEBI:33019"/>
        <dbReference type="ChEBI" id="CHEBI:58017"/>
        <dbReference type="ChEBI" id="CHEBI:58359"/>
        <dbReference type="ChEBI" id="CHEBI:58681"/>
        <dbReference type="EC" id="2.4.2.14"/>
    </reaction>
</comment>
<dbReference type="AlphaFoldDB" id="A0A507DVB3"/>
<keyword evidence="10" id="KW-0460">Magnesium</keyword>
<evidence type="ECO:0000256" key="1">
    <source>
        <dbReference type="ARBA" id="ARBA00005209"/>
    </source>
</evidence>
<evidence type="ECO:0000313" key="13">
    <source>
        <dbReference type="Proteomes" id="UP000318582"/>
    </source>
</evidence>
<dbReference type="STRING" id="109895.A0A507DVB3"/>